<gene>
    <name evidence="2" type="ORF">M9Y10_037476</name>
    <name evidence="3" type="ORF">M9Y10_046104</name>
</gene>
<feature type="region of interest" description="Disordered" evidence="1">
    <location>
        <begin position="861"/>
        <end position="1014"/>
    </location>
</feature>
<reference evidence="2 4" key="1">
    <citation type="submission" date="2024-04" db="EMBL/GenBank/DDBJ databases">
        <title>Tritrichomonas musculus Genome.</title>
        <authorList>
            <person name="Alves-Ferreira E."/>
            <person name="Grigg M."/>
            <person name="Lorenzi H."/>
            <person name="Galac M."/>
        </authorList>
    </citation>
    <scope>NUCLEOTIDE SEQUENCE [LARGE SCALE GENOMIC DNA]</scope>
    <source>
        <strain evidence="2 4">EAF2021</strain>
    </source>
</reference>
<name>A0ABR2GJ88_9EUKA</name>
<organism evidence="2 4">
    <name type="scientific">Tritrichomonas musculus</name>
    <dbReference type="NCBI Taxonomy" id="1915356"/>
    <lineage>
        <taxon>Eukaryota</taxon>
        <taxon>Metamonada</taxon>
        <taxon>Parabasalia</taxon>
        <taxon>Tritrichomonadida</taxon>
        <taxon>Tritrichomonadidae</taxon>
        <taxon>Tritrichomonas</taxon>
    </lineage>
</organism>
<dbReference type="EMBL" id="JAPFFF010000564">
    <property type="protein sequence ID" value="KAK8833969.1"/>
    <property type="molecule type" value="Genomic_DNA"/>
</dbReference>
<proteinExistence type="predicted"/>
<dbReference type="Proteomes" id="UP001470230">
    <property type="component" value="Unassembled WGS sequence"/>
</dbReference>
<dbReference type="InterPro" id="IPR001611">
    <property type="entry name" value="Leu-rich_rpt"/>
</dbReference>
<dbReference type="EMBL" id="JAPFFF010000009">
    <property type="protein sequence ID" value="KAK8883453.1"/>
    <property type="molecule type" value="Genomic_DNA"/>
</dbReference>
<dbReference type="InterPro" id="IPR032675">
    <property type="entry name" value="LRR_dom_sf"/>
</dbReference>
<evidence type="ECO:0000313" key="3">
    <source>
        <dbReference type="EMBL" id="KAK8883453.1"/>
    </source>
</evidence>
<feature type="compositionally biased region" description="Basic and acidic residues" evidence="1">
    <location>
        <begin position="941"/>
        <end position="972"/>
    </location>
</feature>
<feature type="region of interest" description="Disordered" evidence="1">
    <location>
        <begin position="743"/>
        <end position="811"/>
    </location>
</feature>
<feature type="compositionally biased region" description="Polar residues" evidence="1">
    <location>
        <begin position="1003"/>
        <end position="1013"/>
    </location>
</feature>
<feature type="compositionally biased region" description="Acidic residues" evidence="1">
    <location>
        <begin position="747"/>
        <end position="768"/>
    </location>
</feature>
<dbReference type="PANTHER" id="PTHR24112">
    <property type="entry name" value="LEUCINE-RICH REPEAT, ISOFORM F-RELATED"/>
    <property type="match status" value="1"/>
</dbReference>
<dbReference type="InterPro" id="IPR051279">
    <property type="entry name" value="PP1-Reg/Actin-Interact_Protein"/>
</dbReference>
<dbReference type="PROSITE" id="PS51450">
    <property type="entry name" value="LRR"/>
    <property type="match status" value="1"/>
</dbReference>
<accession>A0ABR2GJ88</accession>
<comment type="caution">
    <text evidence="2">The sequence shown here is derived from an EMBL/GenBank/DDBJ whole genome shotgun (WGS) entry which is preliminary data.</text>
</comment>
<evidence type="ECO:0000313" key="4">
    <source>
        <dbReference type="Proteomes" id="UP001470230"/>
    </source>
</evidence>
<protein>
    <submittedName>
        <fullName evidence="2">Barbed-end actin filament uncapping</fullName>
    </submittedName>
</protein>
<keyword evidence="4" id="KW-1185">Reference proteome</keyword>
<dbReference type="SUPFAM" id="SSF52047">
    <property type="entry name" value="RNI-like"/>
    <property type="match status" value="1"/>
</dbReference>
<feature type="compositionally biased region" description="Low complexity" evidence="1">
    <location>
        <begin position="910"/>
        <end position="932"/>
    </location>
</feature>
<evidence type="ECO:0000313" key="2">
    <source>
        <dbReference type="EMBL" id="KAK8833969.1"/>
    </source>
</evidence>
<sequence length="1085" mass="122746">MSNTDKYDPDGIDKAAQACEAKGCMIVYGGIVKKINETNGGESKRILIVSNTFITFVKTVITSLSHTYYWSDLSSVRFLDKDGMELIFKKVRKNSSKTNQFRFRSRERPVILRKIIDVLYHTLTPMEISKIDLDFPHPEISINPRGVFSRFDEHLIKGNIAITDSKLRDQIKKDCQITNPICIPKAIVSQKEIKALFYALIGSPFTRAVFFPEIKDLEIVEKMYKYMGLFVNSPTNLQFFSFRNPVTPRFDEFSKALIDKSETSISGIGFREVTMPEEGVEKVKKIVGEANLMSLRWCSISPVNSSESLLKDRKVKKSLRYLALDGSKGINFRKIAPRLSHIAVLSLENSDLEIADVFKVINKAKLTELKMLNLGHNNASKPIESSSLISSKLQRIDISHARFSNNVMKNILEVILTADYENGLKFYCDQYHASDNEVDDALSNFQNISTNSLLEFSWRRNKIDKNLLNFLKNNRNLEKLILKGNVYNSNDEKIVKEFSSICPSLKNLTHLYVCGSKKGELGASFQNQLIDGLKKLPKLTYLDVSNNSISDEGIQSITTSLKEFSSLTHIILDNNKITSITPLKKLGEKAIQLYKNLYISWPINDIKTLLQENTITDSDVTDLISLFNTASTASNSSTINHSSIPLDDGVLINSKNKPTINSSSVKNKAAVSGKQRKQRTGSVFIRTGSVRNLKRALAESDDRVQDPDSIFIQPFETWFGNIDDTNFPLFLSEDLANELDVKKYDPENDFDDVESDTDIEIESDSEDELPVKSRSINSPSKRSNQSFSNNSDSDDDREEKENKTIADDSDDINKEIKKRKTITNDSVDINKGKEIKTRKTITNDSYDANKGKEIKTRKTIANDSNNTRLEKENKKRNIIINSDSEDDNDQQIKKYVKPPPPLKPANRVLSSSSNNQKAPSSSNTKKNSTLKNKYIDDEEEPNKIKERNISIENNDEKESVLHRQINKEKISDIDSDDFAKSSPKNTSSQRYTTKTKHSPPLFFSQSQPRSPKSVTKRIAPSLDLNDSELADVAYDDQINEAAQFEAPSWSFPVPRISRVSNSEFISELNNKYSVASVINNLRSKK</sequence>
<feature type="compositionally biased region" description="Polar residues" evidence="1">
    <location>
        <begin position="982"/>
        <end position="992"/>
    </location>
</feature>
<feature type="compositionally biased region" description="Basic and acidic residues" evidence="1">
    <location>
        <begin position="799"/>
        <end position="811"/>
    </location>
</feature>
<dbReference type="PANTHER" id="PTHR24112:SF64">
    <property type="entry name" value="CHROMOSOME UNDETERMINED SCAFFOLD_46, WHOLE GENOME SHOTGUN SEQUENCE"/>
    <property type="match status" value="1"/>
</dbReference>
<evidence type="ECO:0000256" key="1">
    <source>
        <dbReference type="SAM" id="MobiDB-lite"/>
    </source>
</evidence>
<dbReference type="Gene3D" id="3.80.10.10">
    <property type="entry name" value="Ribonuclease Inhibitor"/>
    <property type="match status" value="1"/>
</dbReference>